<dbReference type="Proteomes" id="UP000017133">
    <property type="component" value="Unassembled WGS sequence"/>
</dbReference>
<sequence length="52" mass="5766">MDTASAEIANTAGAEEGREGKGAPRPHEDDGVYKMRYLGKKTLRCCRWGPKR</sequence>
<evidence type="ECO:0000256" key="1">
    <source>
        <dbReference type="SAM" id="MobiDB-lite"/>
    </source>
</evidence>
<name>U7R278_PHOTE</name>
<protein>
    <submittedName>
        <fullName evidence="2">Uncharacterized protein</fullName>
    </submittedName>
</protein>
<organism evidence="2 3">
    <name type="scientific">Photorhabdus temperata J3</name>
    <dbReference type="NCBI Taxonomy" id="1389415"/>
    <lineage>
        <taxon>Bacteria</taxon>
        <taxon>Pseudomonadati</taxon>
        <taxon>Pseudomonadota</taxon>
        <taxon>Gammaproteobacteria</taxon>
        <taxon>Enterobacterales</taxon>
        <taxon>Morganellaceae</taxon>
        <taxon>Photorhabdus</taxon>
    </lineage>
</organism>
<feature type="region of interest" description="Disordered" evidence="1">
    <location>
        <begin position="1"/>
        <end position="33"/>
    </location>
</feature>
<proteinExistence type="predicted"/>
<reference evidence="2 3" key="1">
    <citation type="submission" date="2013-10" db="EMBL/GenBank/DDBJ databases">
        <title>Whole Genome Shotgun Sequence of Photorhabdus temperata J3.</title>
        <authorList>
            <person name="Park G.-S."/>
            <person name="Hong S.-J."/>
            <person name="Shin J.-H."/>
        </authorList>
    </citation>
    <scope>NUCLEOTIDE SEQUENCE [LARGE SCALE GENOMIC DNA]</scope>
    <source>
        <strain evidence="2 3">J3</strain>
    </source>
</reference>
<evidence type="ECO:0000313" key="2">
    <source>
        <dbReference type="EMBL" id="ERT14208.1"/>
    </source>
</evidence>
<dbReference type="EMBL" id="AXDT01000036">
    <property type="protein sequence ID" value="ERT14208.1"/>
    <property type="molecule type" value="Genomic_DNA"/>
</dbReference>
<feature type="compositionally biased region" description="Basic and acidic residues" evidence="1">
    <location>
        <begin position="15"/>
        <end position="33"/>
    </location>
</feature>
<evidence type="ECO:0000313" key="3">
    <source>
        <dbReference type="Proteomes" id="UP000017133"/>
    </source>
</evidence>
<keyword evidence="3" id="KW-1185">Reference proteome</keyword>
<accession>U7R278</accession>
<dbReference type="AlphaFoldDB" id="U7R278"/>
<comment type="caution">
    <text evidence="2">The sequence shown here is derived from an EMBL/GenBank/DDBJ whole genome shotgun (WGS) entry which is preliminary data.</text>
</comment>
<gene>
    <name evidence="2" type="ORF">O185_04775</name>
</gene>